<dbReference type="GO" id="GO:0006646">
    <property type="term" value="P:phosphatidylethanolamine biosynthetic process"/>
    <property type="evidence" value="ECO:0007669"/>
    <property type="project" value="UniProtKB-UniPathway"/>
</dbReference>
<keyword evidence="5" id="KW-0210">Decarboxylase</keyword>
<comment type="cofactor">
    <cofactor evidence="1">
        <name>pyruvate</name>
        <dbReference type="ChEBI" id="CHEBI:15361"/>
    </cofactor>
</comment>
<evidence type="ECO:0000256" key="4">
    <source>
        <dbReference type="ARBA" id="ARBA00022516"/>
    </source>
</evidence>
<evidence type="ECO:0000256" key="5">
    <source>
        <dbReference type="ARBA" id="ARBA00022793"/>
    </source>
</evidence>
<dbReference type="EC" id="4.1.1.65" evidence="3"/>
<dbReference type="EMBL" id="LN483073">
    <property type="protein sequence ID" value="CDZ99958.1"/>
    <property type="molecule type" value="Genomic_DNA"/>
</dbReference>
<comment type="pathway">
    <text evidence="2">Lipid metabolism.</text>
</comment>
<dbReference type="PANTHER" id="PTHR10067">
    <property type="entry name" value="PHOSPHATIDYLSERINE DECARBOXYLASE"/>
    <property type="match status" value="1"/>
</dbReference>
<dbReference type="NCBIfam" id="NF002853">
    <property type="entry name" value="PRK03140.1"/>
    <property type="match status" value="1"/>
</dbReference>
<reference evidence="13" key="1">
    <citation type="submission" date="2014-07" db="EMBL/GenBank/DDBJ databases">
        <authorList>
            <person name="Urmite Genomes Urmite Genomes"/>
        </authorList>
    </citation>
    <scope>NUCLEOTIDE SEQUENCE</scope>
    <source>
        <strain evidence="13">13S34_air</strain>
    </source>
</reference>
<dbReference type="GO" id="GO:0004609">
    <property type="term" value="F:phosphatidylserine decarboxylase activity"/>
    <property type="evidence" value="ECO:0007669"/>
    <property type="project" value="UniProtKB-EC"/>
</dbReference>
<keyword evidence="6" id="KW-0443">Lipid metabolism</keyword>
<dbReference type="PATRIC" id="fig|1461583.4.peg.355"/>
<dbReference type="UniPathway" id="UPA00558"/>
<protein>
    <recommendedName>
        <fullName evidence="3">phosphatidylserine decarboxylase</fullName>
        <ecNumber evidence="3">4.1.1.65</ecNumber>
    </recommendedName>
</protein>
<evidence type="ECO:0000256" key="7">
    <source>
        <dbReference type="ARBA" id="ARBA00023145"/>
    </source>
</evidence>
<evidence type="ECO:0000256" key="3">
    <source>
        <dbReference type="ARBA" id="ARBA00012243"/>
    </source>
</evidence>
<keyword evidence="8" id="KW-0594">Phospholipid biosynthesis</keyword>
<organism evidence="13">
    <name type="scientific">Metalysinibacillus saudimassiliensis</name>
    <dbReference type="NCBI Taxonomy" id="1461583"/>
    <lineage>
        <taxon>Bacteria</taxon>
        <taxon>Bacillati</taxon>
        <taxon>Bacillota</taxon>
        <taxon>Bacilli</taxon>
        <taxon>Bacillales</taxon>
        <taxon>Caryophanaceae</taxon>
        <taxon>Metalysinibacillus</taxon>
    </lineage>
</organism>
<evidence type="ECO:0000256" key="2">
    <source>
        <dbReference type="ARBA" id="ARBA00005189"/>
    </source>
</evidence>
<keyword evidence="11" id="KW-0670">Pyruvate</keyword>
<dbReference type="Pfam" id="PF02666">
    <property type="entry name" value="PS_Dcarbxylase"/>
    <property type="match status" value="1"/>
</dbReference>
<dbReference type="AlphaFoldDB" id="A0A078LXP1"/>
<sequence length="259" mass="29347">MKQKLYQTMIELTNGRGTSAMLKNFATSRISRYLIPGYTKLYAINTQEVSKSLQQFSTLHDFFTRELKEGARPIASTDDIIVSPVDAKIESFGAITEGQHFVVKGKSYRLVDLLGKEARAKAYKDGQYIVFYLSPADYHRMHSPLDATVLRQYTLGQQSYPVNQAGLSYGKKPLSHNYRMVTQLQHKKMRCDFIKVGAMFVNSIALTNTTTAWHKGEEVGYFSFGSTVVMLFEKDSIAFTKDVIKNRMIRVGEAFATML</sequence>
<evidence type="ECO:0000256" key="11">
    <source>
        <dbReference type="ARBA" id="ARBA00023317"/>
    </source>
</evidence>
<comment type="pathway">
    <text evidence="12">Phospholipid metabolism; phosphatidylethanolamine biosynthesis.</text>
</comment>
<keyword evidence="4" id="KW-0444">Lipid biosynthesis</keyword>
<evidence type="ECO:0000256" key="8">
    <source>
        <dbReference type="ARBA" id="ARBA00023209"/>
    </source>
</evidence>
<dbReference type="InterPro" id="IPR033177">
    <property type="entry name" value="PSD-B"/>
</dbReference>
<name>A0A078LXP1_9BACL</name>
<evidence type="ECO:0000256" key="12">
    <source>
        <dbReference type="ARBA" id="ARBA00024326"/>
    </source>
</evidence>
<dbReference type="PANTHER" id="PTHR10067:SF6">
    <property type="entry name" value="PHOSPHATIDYLSERINE DECARBOXYLASE PROENZYME, MITOCHONDRIAL"/>
    <property type="match status" value="1"/>
</dbReference>
<dbReference type="HOGENOM" id="CLU_029061_4_0_9"/>
<keyword evidence="10" id="KW-1208">Phospholipid metabolism</keyword>
<evidence type="ECO:0000256" key="6">
    <source>
        <dbReference type="ARBA" id="ARBA00023098"/>
    </source>
</evidence>
<accession>A0A078LXP1</accession>
<evidence type="ECO:0000313" key="13">
    <source>
        <dbReference type="EMBL" id="CDZ99958.1"/>
    </source>
</evidence>
<keyword evidence="9" id="KW-0456">Lyase</keyword>
<gene>
    <name evidence="13" type="primary">psd</name>
    <name evidence="13" type="ORF">BN1050_00383</name>
</gene>
<evidence type="ECO:0000256" key="1">
    <source>
        <dbReference type="ARBA" id="ARBA00001928"/>
    </source>
</evidence>
<dbReference type="InterPro" id="IPR003817">
    <property type="entry name" value="PS_Dcarbxylase"/>
</dbReference>
<evidence type="ECO:0000256" key="9">
    <source>
        <dbReference type="ARBA" id="ARBA00023239"/>
    </source>
</evidence>
<dbReference type="NCBIfam" id="TIGR00163">
    <property type="entry name" value="PS_decarb"/>
    <property type="match status" value="1"/>
</dbReference>
<keyword evidence="7" id="KW-0865">Zymogen</keyword>
<proteinExistence type="predicted"/>
<evidence type="ECO:0000256" key="10">
    <source>
        <dbReference type="ARBA" id="ARBA00023264"/>
    </source>
</evidence>